<feature type="domain" description="Heterokaryon incompatibility" evidence="2">
    <location>
        <begin position="239"/>
        <end position="415"/>
    </location>
</feature>
<evidence type="ECO:0000256" key="1">
    <source>
        <dbReference type="SAM" id="MobiDB-lite"/>
    </source>
</evidence>
<organism evidence="3 4">
    <name type="scientific">Phlyctema vagabunda</name>
    <dbReference type="NCBI Taxonomy" id="108571"/>
    <lineage>
        <taxon>Eukaryota</taxon>
        <taxon>Fungi</taxon>
        <taxon>Dikarya</taxon>
        <taxon>Ascomycota</taxon>
        <taxon>Pezizomycotina</taxon>
        <taxon>Leotiomycetes</taxon>
        <taxon>Helotiales</taxon>
        <taxon>Dermateaceae</taxon>
        <taxon>Phlyctema</taxon>
    </lineage>
</organism>
<proteinExistence type="predicted"/>
<evidence type="ECO:0000259" key="2">
    <source>
        <dbReference type="Pfam" id="PF06985"/>
    </source>
</evidence>
<evidence type="ECO:0000313" key="3">
    <source>
        <dbReference type="EMBL" id="KAL3418067.1"/>
    </source>
</evidence>
<reference evidence="3 4" key="1">
    <citation type="submission" date="2024-06" db="EMBL/GenBank/DDBJ databases">
        <title>Complete genome of Phlyctema vagabunda strain 19-DSS-EL-015.</title>
        <authorList>
            <person name="Fiorenzani C."/>
        </authorList>
    </citation>
    <scope>NUCLEOTIDE SEQUENCE [LARGE SCALE GENOMIC DNA]</scope>
    <source>
        <strain evidence="3 4">19-DSS-EL-015</strain>
    </source>
</reference>
<evidence type="ECO:0000313" key="4">
    <source>
        <dbReference type="Proteomes" id="UP001629113"/>
    </source>
</evidence>
<dbReference type="Pfam" id="PF06985">
    <property type="entry name" value="HET"/>
    <property type="match status" value="1"/>
</dbReference>
<comment type="caution">
    <text evidence="3">The sequence shown here is derived from an EMBL/GenBank/DDBJ whole genome shotgun (WGS) entry which is preliminary data.</text>
</comment>
<dbReference type="PANTHER" id="PTHR33112">
    <property type="entry name" value="DOMAIN PROTEIN, PUTATIVE-RELATED"/>
    <property type="match status" value="1"/>
</dbReference>
<dbReference type="PANTHER" id="PTHR33112:SF9">
    <property type="entry name" value="HETEROKARYON INCOMPATIBILITY DOMAIN-CONTAINING PROTEIN"/>
    <property type="match status" value="1"/>
</dbReference>
<accession>A0ABR4P416</accession>
<feature type="region of interest" description="Disordered" evidence="1">
    <location>
        <begin position="349"/>
        <end position="368"/>
    </location>
</feature>
<sequence length="777" mass="87980">MERSTAPTNINDVNNCADLIENVRLTCICEVCTHALAVLIDFDKAPKAYRSSGQVPHHQTRASLKASIDSGCRLCQWISIGLAEHKRIGKMRFSPGFMGGGGDRSPYYGPQFPLVIQPQLEDVDTSVATIRLGFASFGIRGTCHVDKKGSDNWLHSHNLRCYCDEAPSMIGLSIDSDHFDLSLAAQWLSQCTSRHPGQCELGARTELPTRLVEIRYVDGVLQPRLRYTSLISNETPISYVTLSHCWGDPSLDRSWRTTSLNLDSRMLHLPIETLPKTFRDTVVVAEALKIPYIWIDCLCIIQDSNEDWEKECAKMDAVYANAAVTVAALTARHPNDGFLVKTRTHLQMEDSTSARLGSEPSLDSDREASPFEPFEVQVQGDNSSSISRVQIEPPSTLPISGERGPLLRRGWALQEQLLSPRILKFKDDKMSYECVTARCTEGLRWPITDPKTLTKENREMLSQSHDPFDTIAKNILSFELPRHILWRDIVLEYTRRNLSFHSDMLPALSGIAKRFQRRFQDKYLAGLWVGDIIFSLGWHLDGDHMKLPTRGQRKSHPSWSWSSVFGPIELVGSWGYESERENLRLLASLQDADITTVGANNYGEISQATLTISGFLKRCSPEIYRGDRGRQGLELSFFNNEDSDDNGQTQNAQGEMEFSLDDLSDVEYLLSDNDFAISEDEWGRGGWSVKRQAVDVWILPLFIDKDLKNLQALVLLPIRYPIVGSDTSYRRIGLIRTPLRYGSNIDEWGYLKLELQHRGRLLDWLQEDKHSIELKLL</sequence>
<keyword evidence="4" id="KW-1185">Reference proteome</keyword>
<name>A0ABR4P416_9HELO</name>
<dbReference type="Proteomes" id="UP001629113">
    <property type="component" value="Unassembled WGS sequence"/>
</dbReference>
<dbReference type="EMBL" id="JBFCZG010000010">
    <property type="protein sequence ID" value="KAL3418067.1"/>
    <property type="molecule type" value="Genomic_DNA"/>
</dbReference>
<gene>
    <name evidence="3" type="ORF">PVAG01_11077</name>
</gene>
<protein>
    <recommendedName>
        <fullName evidence="2">Heterokaryon incompatibility domain-containing protein</fullName>
    </recommendedName>
</protein>
<dbReference type="InterPro" id="IPR010730">
    <property type="entry name" value="HET"/>
</dbReference>